<dbReference type="Pfam" id="PF07686">
    <property type="entry name" value="V-set"/>
    <property type="match status" value="1"/>
</dbReference>
<dbReference type="InterPro" id="IPR013106">
    <property type="entry name" value="Ig_V-set"/>
</dbReference>
<keyword evidence="3" id="KW-1280">Immunoglobulin</keyword>
<dbReference type="InterPro" id="IPR050199">
    <property type="entry name" value="IgHV"/>
</dbReference>
<dbReference type="AlphaFoldDB" id="K7F506"/>
<reference evidence="6" key="4">
    <citation type="submission" date="2025-09" db="UniProtKB">
        <authorList>
            <consortium name="Ensembl"/>
        </authorList>
    </citation>
    <scope>IDENTIFICATION</scope>
</reference>
<feature type="domain" description="Ig-like" evidence="5">
    <location>
        <begin position="14"/>
        <end position="127"/>
    </location>
</feature>
<dbReference type="FunFam" id="2.60.40.10:FF:001878">
    <property type="entry name" value="Immunoglobulin heavy variable 1-4"/>
    <property type="match status" value="1"/>
</dbReference>
<evidence type="ECO:0000259" key="5">
    <source>
        <dbReference type="PROSITE" id="PS50835"/>
    </source>
</evidence>
<reference evidence="7" key="1">
    <citation type="submission" date="2011-10" db="EMBL/GenBank/DDBJ databases">
        <authorList>
            <consortium name="Soft-shell Turtle Genome Consortium"/>
        </authorList>
    </citation>
    <scope>NUCLEOTIDE SEQUENCE [LARGE SCALE GENOMIC DNA]</scope>
    <source>
        <strain evidence="7">Daiwa-1</strain>
    </source>
</reference>
<dbReference type="GO" id="GO:0002250">
    <property type="term" value="P:adaptive immune response"/>
    <property type="evidence" value="ECO:0007669"/>
    <property type="project" value="UniProtKB-KW"/>
</dbReference>
<keyword evidence="7" id="KW-1185">Reference proteome</keyword>
<keyword evidence="4" id="KW-0732">Signal</keyword>
<sequence>MESLLLFLALLSAPGCVLSQAQLVQTGPGAVKPGATLSLTCKVSGASISDYYWIWVRQPPGTGLEWVGYIRSTAQGGTTEYSPALKPRATITRDTSKNEIYLQLRSLAAADTATYYCVKGALQGDLSDL</sequence>
<dbReference type="Proteomes" id="UP000007267">
    <property type="component" value="Unassembled WGS sequence"/>
</dbReference>
<evidence type="ECO:0000256" key="4">
    <source>
        <dbReference type="SAM" id="SignalP"/>
    </source>
</evidence>
<evidence type="ECO:0000256" key="1">
    <source>
        <dbReference type="ARBA" id="ARBA00022859"/>
    </source>
</evidence>
<dbReference type="eggNOG" id="ENOG502TF9N">
    <property type="taxonomic scope" value="Eukaryota"/>
</dbReference>
<evidence type="ECO:0000313" key="6">
    <source>
        <dbReference type="Ensembl" id="ENSPSIP00000003116.1"/>
    </source>
</evidence>
<reference evidence="7" key="2">
    <citation type="journal article" date="2013" name="Nat. Genet.">
        <title>The draft genomes of soft-shell turtle and green sea turtle yield insights into the development and evolution of the turtle-specific body plan.</title>
        <authorList>
            <person name="Wang Z."/>
            <person name="Pascual-Anaya J."/>
            <person name="Zadissa A."/>
            <person name="Li W."/>
            <person name="Niimura Y."/>
            <person name="Huang Z."/>
            <person name="Li C."/>
            <person name="White S."/>
            <person name="Xiong Z."/>
            <person name="Fang D."/>
            <person name="Wang B."/>
            <person name="Ming Y."/>
            <person name="Chen Y."/>
            <person name="Zheng Y."/>
            <person name="Kuraku S."/>
            <person name="Pignatelli M."/>
            <person name="Herrero J."/>
            <person name="Beal K."/>
            <person name="Nozawa M."/>
            <person name="Li Q."/>
            <person name="Wang J."/>
            <person name="Zhang H."/>
            <person name="Yu L."/>
            <person name="Shigenobu S."/>
            <person name="Wang J."/>
            <person name="Liu J."/>
            <person name="Flicek P."/>
            <person name="Searle S."/>
            <person name="Wang J."/>
            <person name="Kuratani S."/>
            <person name="Yin Y."/>
            <person name="Aken B."/>
            <person name="Zhang G."/>
            <person name="Irie N."/>
        </authorList>
    </citation>
    <scope>NUCLEOTIDE SEQUENCE [LARGE SCALE GENOMIC DNA]</scope>
    <source>
        <strain evidence="7">Daiwa-1</strain>
    </source>
</reference>
<dbReference type="GO" id="GO:0019814">
    <property type="term" value="C:immunoglobulin complex"/>
    <property type="evidence" value="ECO:0007669"/>
    <property type="project" value="UniProtKB-KW"/>
</dbReference>
<evidence type="ECO:0000313" key="7">
    <source>
        <dbReference type="Proteomes" id="UP000007267"/>
    </source>
</evidence>
<dbReference type="GeneTree" id="ENSGT01030000234536"/>
<name>K7F506_PELSI</name>
<dbReference type="EMBL" id="AGCU01057432">
    <property type="status" value="NOT_ANNOTATED_CDS"/>
    <property type="molecule type" value="Genomic_DNA"/>
</dbReference>
<dbReference type="Ensembl" id="ENSPSIT00000003129.1">
    <property type="protein sequence ID" value="ENSPSIP00000003116.1"/>
    <property type="gene ID" value="ENSPSIG00000002997.1"/>
</dbReference>
<dbReference type="InterPro" id="IPR013783">
    <property type="entry name" value="Ig-like_fold"/>
</dbReference>
<dbReference type="SUPFAM" id="SSF48726">
    <property type="entry name" value="Immunoglobulin"/>
    <property type="match status" value="1"/>
</dbReference>
<accession>K7F506</accession>
<dbReference type="InterPro" id="IPR036179">
    <property type="entry name" value="Ig-like_dom_sf"/>
</dbReference>
<evidence type="ECO:0000256" key="3">
    <source>
        <dbReference type="ARBA" id="ARBA00043265"/>
    </source>
</evidence>
<organism evidence="6 7">
    <name type="scientific">Pelodiscus sinensis</name>
    <name type="common">Chinese softshell turtle</name>
    <name type="synonym">Trionyx sinensis</name>
    <dbReference type="NCBI Taxonomy" id="13735"/>
    <lineage>
        <taxon>Eukaryota</taxon>
        <taxon>Metazoa</taxon>
        <taxon>Chordata</taxon>
        <taxon>Craniata</taxon>
        <taxon>Vertebrata</taxon>
        <taxon>Euteleostomi</taxon>
        <taxon>Archelosauria</taxon>
        <taxon>Testudinata</taxon>
        <taxon>Testudines</taxon>
        <taxon>Cryptodira</taxon>
        <taxon>Trionychia</taxon>
        <taxon>Trionychidae</taxon>
        <taxon>Pelodiscus</taxon>
    </lineage>
</organism>
<reference evidence="6" key="3">
    <citation type="submission" date="2025-08" db="UniProtKB">
        <authorList>
            <consortium name="Ensembl"/>
        </authorList>
    </citation>
    <scope>IDENTIFICATION</scope>
</reference>
<dbReference type="OMA" id="CYCARRV"/>
<dbReference type="GO" id="GO:0005576">
    <property type="term" value="C:extracellular region"/>
    <property type="evidence" value="ECO:0007669"/>
    <property type="project" value="UniProtKB-ARBA"/>
</dbReference>
<keyword evidence="2" id="KW-1064">Adaptive immunity</keyword>
<feature type="chain" id="PRO_5003901359" description="Ig-like domain-containing protein" evidence="4">
    <location>
        <begin position="20"/>
        <end position="129"/>
    </location>
</feature>
<keyword evidence="1" id="KW-0391">Immunity</keyword>
<proteinExistence type="predicted"/>
<dbReference type="SMART" id="SM00406">
    <property type="entry name" value="IGv"/>
    <property type="match status" value="1"/>
</dbReference>
<dbReference type="Gene3D" id="2.60.40.10">
    <property type="entry name" value="Immunoglobulins"/>
    <property type="match status" value="1"/>
</dbReference>
<evidence type="ECO:0000256" key="2">
    <source>
        <dbReference type="ARBA" id="ARBA00023130"/>
    </source>
</evidence>
<protein>
    <recommendedName>
        <fullName evidence="5">Ig-like domain-containing protein</fullName>
    </recommendedName>
</protein>
<dbReference type="HOGENOM" id="CLU_077975_5_0_1"/>
<feature type="signal peptide" evidence="4">
    <location>
        <begin position="1"/>
        <end position="19"/>
    </location>
</feature>
<dbReference type="PANTHER" id="PTHR23266">
    <property type="entry name" value="IMMUNOGLOBULIN HEAVY CHAIN"/>
    <property type="match status" value="1"/>
</dbReference>
<dbReference type="InterPro" id="IPR007110">
    <property type="entry name" value="Ig-like_dom"/>
</dbReference>
<dbReference type="PROSITE" id="PS50835">
    <property type="entry name" value="IG_LIKE"/>
    <property type="match status" value="1"/>
</dbReference>